<accession>A0A5C4UIX0</accession>
<evidence type="ECO:0000313" key="3">
    <source>
        <dbReference type="Proteomes" id="UP000311713"/>
    </source>
</evidence>
<sequence>MATHEAPAPEPVEEPEPESTASNDDSSGAESTAGGLSVSELLDAAVTPINSSAGLQDASALALVNIGTAARLREALAPALALTDTAAQLRQALAPTLAQSNEALQRIGESIADTLDVRSSFEHILSNLLAEQRAIIMRAAAPTLQLDLSAVTPVLTSNLSVIFGTQDAFRSLTHINDILMHHTEHVSSQSLRALADLSQHQVNLAGWAATTTRHLLTGPSELSLRSWREVVTTIDSELNETTLHVATASGHAVLGLVGADLLTSDDRQGPTLETIERVEHEALAPHDRARLDTAAQLRSVLGRFDSTAPLFINEAWNDLHAGSPLSAEKVAYDVTELIDRTIRAAAPDEEMEPWLPTSGVPESQWRSDRGNLTRAMRLRYIATTYGGDFRMSLNLHTALLVIIDRVTGKGQGLKHNSVGDRATAHSLIASTEAIFLTLFSGLISDL</sequence>
<protein>
    <submittedName>
        <fullName evidence="2">Uncharacterized protein</fullName>
    </submittedName>
</protein>
<feature type="compositionally biased region" description="Polar residues" evidence="1">
    <location>
        <begin position="19"/>
        <end position="30"/>
    </location>
</feature>
<evidence type="ECO:0000256" key="1">
    <source>
        <dbReference type="SAM" id="MobiDB-lite"/>
    </source>
</evidence>
<gene>
    <name evidence="2" type="ORF">FH715_27750</name>
</gene>
<evidence type="ECO:0000313" key="2">
    <source>
        <dbReference type="EMBL" id="TNM23634.1"/>
    </source>
</evidence>
<comment type="caution">
    <text evidence="2">The sequence shown here is derived from an EMBL/GenBank/DDBJ whole genome shotgun (WGS) entry which is preliminary data.</text>
</comment>
<keyword evidence="3" id="KW-1185">Reference proteome</keyword>
<dbReference type="OrthoDB" id="4160446at2"/>
<dbReference type="AlphaFoldDB" id="A0A5C4UIX0"/>
<name>A0A5C4UIX0_9ACTN</name>
<organism evidence="2 3">
    <name type="scientific">Streptomyces sedi</name>
    <dbReference type="NCBI Taxonomy" id="555059"/>
    <lineage>
        <taxon>Bacteria</taxon>
        <taxon>Bacillati</taxon>
        <taxon>Actinomycetota</taxon>
        <taxon>Actinomycetes</taxon>
        <taxon>Kitasatosporales</taxon>
        <taxon>Streptomycetaceae</taxon>
        <taxon>Streptomyces</taxon>
    </lineage>
</organism>
<dbReference type="RefSeq" id="WP_139650237.1">
    <property type="nucleotide sequence ID" value="NZ_BAAAZS010000150.1"/>
</dbReference>
<proteinExistence type="predicted"/>
<feature type="region of interest" description="Disordered" evidence="1">
    <location>
        <begin position="1"/>
        <end position="34"/>
    </location>
</feature>
<dbReference type="EMBL" id="VDGT01000039">
    <property type="protein sequence ID" value="TNM23634.1"/>
    <property type="molecule type" value="Genomic_DNA"/>
</dbReference>
<dbReference type="Proteomes" id="UP000311713">
    <property type="component" value="Unassembled WGS sequence"/>
</dbReference>
<reference evidence="2 3" key="1">
    <citation type="submission" date="2019-06" db="EMBL/GenBank/DDBJ databases">
        <title>Draft genome of Streptomyces sedi sp. JCM16909.</title>
        <authorList>
            <person name="Klykleung N."/>
            <person name="Tanasupawat S."/>
            <person name="Kudo T."/>
            <person name="Yuki M."/>
            <person name="Ohkuma M."/>
        </authorList>
    </citation>
    <scope>NUCLEOTIDE SEQUENCE [LARGE SCALE GENOMIC DNA]</scope>
    <source>
        <strain evidence="2 3">JCM 16909</strain>
    </source>
</reference>